<feature type="transmembrane region" description="Helical" evidence="5">
    <location>
        <begin position="327"/>
        <end position="344"/>
    </location>
</feature>
<evidence type="ECO:0000313" key="7">
    <source>
        <dbReference type="EMBL" id="EAQ05465.1"/>
    </source>
</evidence>
<dbReference type="InterPro" id="IPR036513">
    <property type="entry name" value="STAS_dom_sf"/>
</dbReference>
<dbReference type="GO" id="GO:0055085">
    <property type="term" value="P:transmembrane transport"/>
    <property type="evidence" value="ECO:0007669"/>
    <property type="project" value="InterPro"/>
</dbReference>
<dbReference type="Pfam" id="PF00916">
    <property type="entry name" value="Sulfate_transp"/>
    <property type="match status" value="1"/>
</dbReference>
<comment type="caution">
    <text evidence="7">The sequence shown here is derived from an EMBL/GenBank/DDBJ whole genome shotgun (WGS) entry which is preliminary data.</text>
</comment>
<dbReference type="PANTHER" id="PTHR11814">
    <property type="entry name" value="SULFATE TRANSPORTER"/>
    <property type="match status" value="1"/>
</dbReference>
<proteinExistence type="predicted"/>
<dbReference type="Pfam" id="PF01740">
    <property type="entry name" value="STAS"/>
    <property type="match status" value="1"/>
</dbReference>
<reference evidence="7 8" key="1">
    <citation type="submission" date="2006-01" db="EMBL/GenBank/DDBJ databases">
        <authorList>
            <person name="Hagstrom A."/>
            <person name="Ferriera S."/>
            <person name="Johnson J."/>
            <person name="Kravitz S."/>
            <person name="Halpern A."/>
            <person name="Remington K."/>
            <person name="Beeson K."/>
            <person name="Tran B."/>
            <person name="Rogers Y.-H."/>
            <person name="Friedman R."/>
            <person name="Venter J.C."/>
        </authorList>
    </citation>
    <scope>NUCLEOTIDE SEQUENCE [LARGE SCALE GENOMIC DNA]</scope>
    <source>
        <strain evidence="7 8">SKA53</strain>
    </source>
</reference>
<dbReference type="Proteomes" id="UP000004507">
    <property type="component" value="Unassembled WGS sequence"/>
</dbReference>
<accession>A3V8N4</accession>
<protein>
    <submittedName>
        <fullName evidence="7">Probable high affinity sulfate transporter (SulP)</fullName>
    </submittedName>
</protein>
<feature type="domain" description="STAS" evidence="6">
    <location>
        <begin position="454"/>
        <end position="555"/>
    </location>
</feature>
<comment type="subcellular location">
    <subcellularLocation>
        <location evidence="1">Membrane</location>
        <topology evidence="1">Multi-pass membrane protein</topology>
    </subcellularLocation>
</comment>
<dbReference type="CDD" id="cd07042">
    <property type="entry name" value="STAS_SulP_like_sulfate_transporter"/>
    <property type="match status" value="1"/>
</dbReference>
<dbReference type="STRING" id="314232.SKA53_03614"/>
<keyword evidence="2 5" id="KW-0812">Transmembrane</keyword>
<evidence type="ECO:0000256" key="3">
    <source>
        <dbReference type="ARBA" id="ARBA00022989"/>
    </source>
</evidence>
<keyword evidence="3 5" id="KW-1133">Transmembrane helix</keyword>
<feature type="transmembrane region" description="Helical" evidence="5">
    <location>
        <begin position="133"/>
        <end position="160"/>
    </location>
</feature>
<feature type="transmembrane region" description="Helical" evidence="5">
    <location>
        <begin position="388"/>
        <end position="415"/>
    </location>
</feature>
<evidence type="ECO:0000259" key="6">
    <source>
        <dbReference type="PROSITE" id="PS50801"/>
    </source>
</evidence>
<feature type="transmembrane region" description="Helical" evidence="5">
    <location>
        <begin position="59"/>
        <end position="88"/>
    </location>
</feature>
<dbReference type="HOGENOM" id="CLU_003182_13_1_5"/>
<evidence type="ECO:0000256" key="5">
    <source>
        <dbReference type="SAM" id="Phobius"/>
    </source>
</evidence>
<dbReference type="InterPro" id="IPR001902">
    <property type="entry name" value="SLC26A/SulP_fam"/>
</dbReference>
<sequence>MKRLSLFPAGRWLRGVSSSAIRADLFAGLTGAAIVLPQGVAFATIAGLPPEFGLYTAMVTAIVAALFGSSMVMVSGPTTAISALVFVTLQGIAPAGSARYIELALLLTLLVGLFQILAGVARLGGLVSFVSHSVIVAFTAAAALLIAVSQLAGMLGVSIAGGGNVIERVHRVAAMAGDVNLFAVMIALVTLVTVAICQAFAPRLPGFLIALGVGAGVAVATDAANRGVEMLGAIPAALPSLSSPQIQWSDIALLAPGAAAVALVGLLEAISIGRTFAIRRKEPFAPNQEMIAQGLSNAVGSFFSCYAGSGSFTRSGVNEQSGARTPLAAIFSSLFLAAILLALGSYITVIPKPAMAGLIIYVAWRLIDKKEILHIVQTSRPETLILGLTLGAGLLLELDFAIYVGVIASFSVFIYESAHPSLRVSAPVISASGRRKFRNADLHGVPECLQLVSVRLDGPLYFGSVEHIEAQWQALRAKRPKQIHVIFYLKGVGKIDLSGADFLVHAIREIRAQGGTFRIVALFPPLLECLRRFHVLEELDTDCLYISKGDAIGATVRHLDQSICAGCIKRVFTECAEQPHHQT</sequence>
<dbReference type="PROSITE" id="PS50801">
    <property type="entry name" value="STAS"/>
    <property type="match status" value="1"/>
</dbReference>
<dbReference type="OrthoDB" id="9769739at2"/>
<dbReference type="Gene3D" id="3.30.750.24">
    <property type="entry name" value="STAS domain"/>
    <property type="match status" value="1"/>
</dbReference>
<feature type="transmembrane region" description="Helical" evidence="5">
    <location>
        <begin position="100"/>
        <end position="121"/>
    </location>
</feature>
<keyword evidence="8" id="KW-1185">Reference proteome</keyword>
<name>A3V8N4_9RHOB</name>
<dbReference type="eggNOG" id="COG0659">
    <property type="taxonomic scope" value="Bacteria"/>
</dbReference>
<dbReference type="InterPro" id="IPR011547">
    <property type="entry name" value="SLC26A/SulP_dom"/>
</dbReference>
<gene>
    <name evidence="7" type="ORF">SKA53_03614</name>
</gene>
<keyword evidence="4 5" id="KW-0472">Membrane</keyword>
<evidence type="ECO:0000256" key="2">
    <source>
        <dbReference type="ARBA" id="ARBA00022692"/>
    </source>
</evidence>
<dbReference type="GO" id="GO:0016020">
    <property type="term" value="C:membrane"/>
    <property type="evidence" value="ECO:0007669"/>
    <property type="project" value="UniProtKB-SubCell"/>
</dbReference>
<feature type="transmembrane region" description="Helical" evidence="5">
    <location>
        <begin position="181"/>
        <end position="201"/>
    </location>
</feature>
<dbReference type="AlphaFoldDB" id="A3V8N4"/>
<organism evidence="7 8">
    <name type="scientific">Yoonia vestfoldensis SKA53</name>
    <dbReference type="NCBI Taxonomy" id="314232"/>
    <lineage>
        <taxon>Bacteria</taxon>
        <taxon>Pseudomonadati</taxon>
        <taxon>Pseudomonadota</taxon>
        <taxon>Alphaproteobacteria</taxon>
        <taxon>Rhodobacterales</taxon>
        <taxon>Paracoccaceae</taxon>
        <taxon>Yoonia</taxon>
    </lineage>
</organism>
<evidence type="ECO:0000256" key="1">
    <source>
        <dbReference type="ARBA" id="ARBA00004141"/>
    </source>
</evidence>
<evidence type="ECO:0000256" key="4">
    <source>
        <dbReference type="ARBA" id="ARBA00023136"/>
    </source>
</evidence>
<dbReference type="InterPro" id="IPR002645">
    <property type="entry name" value="STAS_dom"/>
</dbReference>
<dbReference type="SUPFAM" id="SSF52091">
    <property type="entry name" value="SpoIIaa-like"/>
    <property type="match status" value="1"/>
</dbReference>
<dbReference type="EMBL" id="AAMS01000009">
    <property type="protein sequence ID" value="EAQ05465.1"/>
    <property type="molecule type" value="Genomic_DNA"/>
</dbReference>
<dbReference type="RefSeq" id="WP_007204679.1">
    <property type="nucleotide sequence ID" value="NZ_CH672414.1"/>
</dbReference>
<feature type="transmembrane region" description="Helical" evidence="5">
    <location>
        <begin position="251"/>
        <end position="272"/>
    </location>
</feature>
<evidence type="ECO:0000313" key="8">
    <source>
        <dbReference type="Proteomes" id="UP000004507"/>
    </source>
</evidence>